<sequence length="1232" mass="136597">MLMADEASNFPLQYADDDFGEGMSMEYDEFLHLLSEDLDPLQNNPEDLSPNNASTGQPAFDSSNQENFQLQNDISHGFTDITQKNHDILDGKGTETLRSSENNSCASVELPSFDAEHSSKEGFPTESTVNRSFDFVIDVTDSYSTMPYWMSTVEQPFLVSSQYLFPGDYDSPLVSGNGDMTINMMHEGEFPSNSLCSSTTMNLYAQGATDHKSVSRESVSKDLILDGYPNVKGWNQNFESGNLISYPFHADDLQIGQPSMGLPMSTELNSSSKELVSQVKNETMDSLVESCSGPWQSMMEENMVFPSQRVFHSEDMVCGTSSRPSSDGRYQNLYIADQYSPNGHSSNLSNRPLVFIKDDRDHKLTLCKSDIDHPQVSPESTHSNLSDKAHVEEDPDICIIEDMSHPAPSNRSLVVGKSVTSQSCSVVSGSSTYVGLGSVRHKAKDIDILRVALQDLSQPKSETSPPDGALDVPLLRHQRIALSWMVQKETSSVPCAGGILADDQGLGKTISTIALILKERAPIRACPNVRHEELETLNLDEDDDIIPEHDGTKQESSQHVSPSENSTISKNTSVQAKGRPAAGTLVVCPTSVLRQWADELHNKVSSKANLSVLVYHGSSRTKDPCELAKYDVVLTTYSIVSMEVPKQSVVDEEDDEKHNTEEQAILPLHFSSSKKRKNFSGSDKKHSKNKKGVDNEVFESVARPLAKVRWFRVVLDEAQSIKNHKTQVARACWGLRAKRRWCLSGTPIQNAIDDLYSYFRFLKYDPYAAYKSFCSAIKFPINKNPSKGYKKLQAILRTIMLRRTKATLLDGQPIVTLPPKHVELKKVDFTEEERDFYSKLEADSRAQYEEYAAAGTVKQNYVNILLMLLRLRQACDHPLLVKPYDSRSLWKSSVDVAKKLTQDKQIFLLNCLEASLAICGICNDPPEDAVVSECGHVFCKQCILEHLSSDDSQCPTAGCKVRLNASLLFSKSSLCNSHSDQLGEDNSVASSRSTVGDSVEPSSSVMYESSKIKAALEVLMSLSKPKESSSRNSPPQLAVVGASEKSINASSTELRLGSPECQDSTNKSSCELIKIGGEKAIVFSQWTGMLDLLEACLKNSSIQYRRLDGTMSVLARDKAVKDFNNLPEVSVMIMSLKAASLGLNMIVACHVLLLDLWWNPTTEDQAIDRAHRIGQTRPVTVLRLTVRDTVEDRILALQQKKREMVSSAFGEDEAGGRQTRLTVEDLNYLFMM</sequence>
<dbReference type="CDD" id="cd18793">
    <property type="entry name" value="SF2_C_SNF"/>
    <property type="match status" value="1"/>
</dbReference>
<dbReference type="Pfam" id="PF00097">
    <property type="entry name" value="zf-C3HC4"/>
    <property type="match status" value="1"/>
</dbReference>
<evidence type="ECO:0000259" key="13">
    <source>
        <dbReference type="PROSITE" id="PS51194"/>
    </source>
</evidence>
<gene>
    <name evidence="14" type="ORF">CITCOLO1_LOCUS13070</name>
</gene>
<evidence type="ECO:0000256" key="10">
    <source>
        <dbReference type="SAM" id="MobiDB-lite"/>
    </source>
</evidence>
<keyword evidence="2" id="KW-0479">Metal-binding</keyword>
<dbReference type="InterPro" id="IPR018957">
    <property type="entry name" value="Znf_C3HC4_RING-type"/>
</dbReference>
<keyword evidence="6" id="KW-0347">Helicase</keyword>
<feature type="region of interest" description="Disordered" evidence="10">
    <location>
        <begin position="39"/>
        <end position="61"/>
    </location>
</feature>
<evidence type="ECO:0000259" key="12">
    <source>
        <dbReference type="PROSITE" id="PS51192"/>
    </source>
</evidence>
<keyword evidence="8" id="KW-0067">ATP-binding</keyword>
<dbReference type="Gene3D" id="3.40.50.300">
    <property type="entry name" value="P-loop containing nucleotide triphosphate hydrolases"/>
    <property type="match status" value="1"/>
</dbReference>
<dbReference type="PANTHER" id="PTHR45626:SF16">
    <property type="entry name" value="ATP-DEPENDENT HELICASE ULS1"/>
    <property type="match status" value="1"/>
</dbReference>
<dbReference type="Gene3D" id="3.30.40.10">
    <property type="entry name" value="Zinc/RING finger domain, C3HC4 (zinc finger)"/>
    <property type="match status" value="1"/>
</dbReference>
<keyword evidence="4 9" id="KW-0863">Zinc-finger</keyword>
<name>A0ABP0YN05_9ROSI</name>
<evidence type="ECO:0000313" key="14">
    <source>
        <dbReference type="EMBL" id="CAK9321010.1"/>
    </source>
</evidence>
<evidence type="ECO:0008006" key="16">
    <source>
        <dbReference type="Google" id="ProtNLM"/>
    </source>
</evidence>
<protein>
    <recommendedName>
        <fullName evidence="16">Helicase-like transcription factor CHR28</fullName>
    </recommendedName>
</protein>
<evidence type="ECO:0000256" key="6">
    <source>
        <dbReference type="ARBA" id="ARBA00022806"/>
    </source>
</evidence>
<dbReference type="InterPro" id="IPR027417">
    <property type="entry name" value="P-loop_NTPase"/>
</dbReference>
<dbReference type="SMART" id="SM00487">
    <property type="entry name" value="DEXDc"/>
    <property type="match status" value="1"/>
</dbReference>
<keyword evidence="7" id="KW-0862">Zinc</keyword>
<accession>A0ABP0YN05</accession>
<dbReference type="InterPro" id="IPR013083">
    <property type="entry name" value="Znf_RING/FYVE/PHD"/>
</dbReference>
<keyword evidence="3" id="KW-0547">Nucleotide-binding</keyword>
<dbReference type="InterPro" id="IPR050628">
    <property type="entry name" value="SNF2_RAD54_helicase_TF"/>
</dbReference>
<feature type="region of interest" description="Disordered" evidence="10">
    <location>
        <begin position="540"/>
        <end position="576"/>
    </location>
</feature>
<dbReference type="Proteomes" id="UP001642487">
    <property type="component" value="Chromosome 4"/>
</dbReference>
<reference evidence="14 15" key="1">
    <citation type="submission" date="2024-03" db="EMBL/GenBank/DDBJ databases">
        <authorList>
            <person name="Gkanogiannis A."/>
            <person name="Becerra Lopez-Lavalle L."/>
        </authorList>
    </citation>
    <scope>NUCLEOTIDE SEQUENCE [LARGE SCALE GENOMIC DNA]</scope>
</reference>
<evidence type="ECO:0000256" key="3">
    <source>
        <dbReference type="ARBA" id="ARBA00022741"/>
    </source>
</evidence>
<evidence type="ECO:0000256" key="2">
    <source>
        <dbReference type="ARBA" id="ARBA00022723"/>
    </source>
</evidence>
<dbReference type="PROSITE" id="PS00518">
    <property type="entry name" value="ZF_RING_1"/>
    <property type="match status" value="1"/>
</dbReference>
<dbReference type="Pfam" id="PF00176">
    <property type="entry name" value="SNF2-rel_dom"/>
    <property type="match status" value="1"/>
</dbReference>
<feature type="region of interest" description="Disordered" evidence="10">
    <location>
        <begin position="648"/>
        <end position="667"/>
    </location>
</feature>
<evidence type="ECO:0000313" key="15">
    <source>
        <dbReference type="Proteomes" id="UP001642487"/>
    </source>
</evidence>
<dbReference type="Pfam" id="PF00271">
    <property type="entry name" value="Helicase_C"/>
    <property type="match status" value="1"/>
</dbReference>
<dbReference type="SUPFAM" id="SSF52540">
    <property type="entry name" value="P-loop containing nucleoside triphosphate hydrolases"/>
    <property type="match status" value="2"/>
</dbReference>
<feature type="region of interest" description="Disordered" evidence="10">
    <location>
        <begin position="982"/>
        <end position="1002"/>
    </location>
</feature>
<dbReference type="InterPro" id="IPR001841">
    <property type="entry name" value="Znf_RING"/>
</dbReference>
<dbReference type="CDD" id="cd18008">
    <property type="entry name" value="DEXDc_SHPRH-like"/>
    <property type="match status" value="1"/>
</dbReference>
<feature type="compositionally biased region" description="Polar residues" evidence="10">
    <location>
        <begin position="554"/>
        <end position="575"/>
    </location>
</feature>
<evidence type="ECO:0000256" key="4">
    <source>
        <dbReference type="ARBA" id="ARBA00022771"/>
    </source>
</evidence>
<comment type="similarity">
    <text evidence="1">Belongs to the SNF2/RAD54 helicase family. RAD16 subfamily.</text>
</comment>
<keyword evidence="15" id="KW-1185">Reference proteome</keyword>
<dbReference type="InterPro" id="IPR017907">
    <property type="entry name" value="Znf_RING_CS"/>
</dbReference>
<evidence type="ECO:0000259" key="11">
    <source>
        <dbReference type="PROSITE" id="PS50089"/>
    </source>
</evidence>
<feature type="compositionally biased region" description="Polar residues" evidence="10">
    <location>
        <begin position="987"/>
        <end position="1002"/>
    </location>
</feature>
<dbReference type="SMART" id="SM00184">
    <property type="entry name" value="RING"/>
    <property type="match status" value="1"/>
</dbReference>
<feature type="domain" description="RING-type" evidence="11">
    <location>
        <begin position="919"/>
        <end position="955"/>
    </location>
</feature>
<dbReference type="PANTHER" id="PTHR45626">
    <property type="entry name" value="TRANSCRIPTION TERMINATION FACTOR 2-RELATED"/>
    <property type="match status" value="1"/>
</dbReference>
<dbReference type="Gene3D" id="3.40.50.10810">
    <property type="entry name" value="Tandem AAA-ATPase domain"/>
    <property type="match status" value="3"/>
</dbReference>
<dbReference type="InterPro" id="IPR049730">
    <property type="entry name" value="SNF2/RAD54-like_C"/>
</dbReference>
<feature type="domain" description="Helicase ATP-binding" evidence="12">
    <location>
        <begin position="489"/>
        <end position="765"/>
    </location>
</feature>
<evidence type="ECO:0000256" key="9">
    <source>
        <dbReference type="PROSITE-ProRule" id="PRU00175"/>
    </source>
</evidence>
<evidence type="ECO:0000256" key="1">
    <source>
        <dbReference type="ARBA" id="ARBA00008438"/>
    </source>
</evidence>
<dbReference type="PROSITE" id="PS51194">
    <property type="entry name" value="HELICASE_CTER"/>
    <property type="match status" value="1"/>
</dbReference>
<proteinExistence type="inferred from homology"/>
<dbReference type="SUPFAM" id="SSF57850">
    <property type="entry name" value="RING/U-box"/>
    <property type="match status" value="1"/>
</dbReference>
<dbReference type="SMART" id="SM00490">
    <property type="entry name" value="HELICc"/>
    <property type="match status" value="1"/>
</dbReference>
<evidence type="ECO:0000256" key="7">
    <source>
        <dbReference type="ARBA" id="ARBA00022833"/>
    </source>
</evidence>
<dbReference type="PROSITE" id="PS50089">
    <property type="entry name" value="ZF_RING_2"/>
    <property type="match status" value="1"/>
</dbReference>
<dbReference type="InterPro" id="IPR014001">
    <property type="entry name" value="Helicase_ATP-bd"/>
</dbReference>
<feature type="domain" description="Helicase C-terminal" evidence="13">
    <location>
        <begin position="1067"/>
        <end position="1227"/>
    </location>
</feature>
<keyword evidence="5" id="KW-0378">Hydrolase</keyword>
<dbReference type="InterPro" id="IPR038718">
    <property type="entry name" value="SNF2-like_sf"/>
</dbReference>
<dbReference type="PROSITE" id="PS51192">
    <property type="entry name" value="HELICASE_ATP_BIND_1"/>
    <property type="match status" value="1"/>
</dbReference>
<feature type="compositionally biased region" description="Polar residues" evidence="10">
    <location>
        <begin position="41"/>
        <end position="61"/>
    </location>
</feature>
<organism evidence="14 15">
    <name type="scientific">Citrullus colocynthis</name>
    <name type="common">colocynth</name>
    <dbReference type="NCBI Taxonomy" id="252529"/>
    <lineage>
        <taxon>Eukaryota</taxon>
        <taxon>Viridiplantae</taxon>
        <taxon>Streptophyta</taxon>
        <taxon>Embryophyta</taxon>
        <taxon>Tracheophyta</taxon>
        <taxon>Spermatophyta</taxon>
        <taxon>Magnoliopsida</taxon>
        <taxon>eudicotyledons</taxon>
        <taxon>Gunneridae</taxon>
        <taxon>Pentapetalae</taxon>
        <taxon>rosids</taxon>
        <taxon>fabids</taxon>
        <taxon>Cucurbitales</taxon>
        <taxon>Cucurbitaceae</taxon>
        <taxon>Benincaseae</taxon>
        <taxon>Citrullus</taxon>
    </lineage>
</organism>
<evidence type="ECO:0000256" key="8">
    <source>
        <dbReference type="ARBA" id="ARBA00022840"/>
    </source>
</evidence>
<dbReference type="InterPro" id="IPR000330">
    <property type="entry name" value="SNF2_N"/>
</dbReference>
<evidence type="ECO:0000256" key="5">
    <source>
        <dbReference type="ARBA" id="ARBA00022801"/>
    </source>
</evidence>
<dbReference type="InterPro" id="IPR001650">
    <property type="entry name" value="Helicase_C-like"/>
</dbReference>
<dbReference type="EMBL" id="OZ021738">
    <property type="protein sequence ID" value="CAK9321010.1"/>
    <property type="molecule type" value="Genomic_DNA"/>
</dbReference>